<reference evidence="3 4" key="1">
    <citation type="submission" date="2020-04" db="EMBL/GenBank/DDBJ databases">
        <authorList>
            <person name="Liu A."/>
        </authorList>
    </citation>
    <scope>NUCLEOTIDE SEQUENCE [LARGE SCALE GENOMIC DNA]</scope>
    <source>
        <strain evidence="3 4">RZ02</strain>
    </source>
</reference>
<keyword evidence="2" id="KW-0732">Signal</keyword>
<feature type="compositionally biased region" description="Pro residues" evidence="1">
    <location>
        <begin position="40"/>
        <end position="53"/>
    </location>
</feature>
<organism evidence="3 4">
    <name type="scientific">Pontixanthobacter rizhaonensis</name>
    <dbReference type="NCBI Taxonomy" id="2730337"/>
    <lineage>
        <taxon>Bacteria</taxon>
        <taxon>Pseudomonadati</taxon>
        <taxon>Pseudomonadota</taxon>
        <taxon>Alphaproteobacteria</taxon>
        <taxon>Sphingomonadales</taxon>
        <taxon>Erythrobacteraceae</taxon>
        <taxon>Pontixanthobacter</taxon>
    </lineage>
</organism>
<evidence type="ECO:0000313" key="4">
    <source>
        <dbReference type="Proteomes" id="UP000561181"/>
    </source>
</evidence>
<evidence type="ECO:0008006" key="5">
    <source>
        <dbReference type="Google" id="ProtNLM"/>
    </source>
</evidence>
<dbReference type="RefSeq" id="WP_170012489.1">
    <property type="nucleotide sequence ID" value="NZ_JABCRE010000003.1"/>
</dbReference>
<protein>
    <recommendedName>
        <fullName evidence="5">Lipoprotein</fullName>
    </recommendedName>
</protein>
<gene>
    <name evidence="3" type="ORF">HKD42_08605</name>
</gene>
<feature type="signal peptide" evidence="2">
    <location>
        <begin position="1"/>
        <end position="22"/>
    </location>
</feature>
<evidence type="ECO:0000313" key="3">
    <source>
        <dbReference type="EMBL" id="NMW32119.1"/>
    </source>
</evidence>
<dbReference type="EMBL" id="JABCRE010000003">
    <property type="protein sequence ID" value="NMW32119.1"/>
    <property type="molecule type" value="Genomic_DNA"/>
</dbReference>
<name>A0A848QMM1_9SPHN</name>
<comment type="caution">
    <text evidence="3">The sequence shown here is derived from an EMBL/GenBank/DDBJ whole genome shotgun (WGS) entry which is preliminary data.</text>
</comment>
<sequence>MKNVSRTIVLGCGLIILAGCGADDIASPGTGGNITINNPPATPPPPPPPPPPLVTPAGGCPTISNNTGGLIDEGTITGDTGEYRVCTMPARFTSSSTLPYIAGVLYRMNGRVDVGSDGGPTPDNTDGLDDTNVELTIDPGVIVYASGSSFLMVNRGNTIQANGTATRPIIFTSRDNVIGGSFISDDSSGQWGGVVLGGRAPVTDCIAPGATPGTIACERQVEGAAAPAVFGGATANDSSGSMSFVQIRYSGFVLSGDNELQSLTTGGTGTGTNFENIMSYNSSDDGVEFFGGFVNMKGLVVVGAEDDSIDTDTGVKTNLQYVVAVQRQEVGDTIIEADSNNGLQDQTPRQNTQISNATFIQRKTDDQVVRIRGGTDYALVNTVIVDNSTNGTACLRIDLPETLRAADASLDDVGPPRFESLVLDCATDFRDGSSGTTAAQVQAEFDAGSNNNASFTNTLTMTYINGANEDAVVAFDPTSLSSFFENAGFIGAARAGDTRFEGWTCDSAAITFGNNVGACTSLPVY</sequence>
<feature type="region of interest" description="Disordered" evidence="1">
    <location>
        <begin position="31"/>
        <end position="53"/>
    </location>
</feature>
<feature type="chain" id="PRO_5032834854" description="Lipoprotein" evidence="2">
    <location>
        <begin position="23"/>
        <end position="525"/>
    </location>
</feature>
<proteinExistence type="predicted"/>
<evidence type="ECO:0000256" key="1">
    <source>
        <dbReference type="SAM" id="MobiDB-lite"/>
    </source>
</evidence>
<accession>A0A848QMM1</accession>
<evidence type="ECO:0000256" key="2">
    <source>
        <dbReference type="SAM" id="SignalP"/>
    </source>
</evidence>
<dbReference type="PANTHER" id="PTHR41339:SF1">
    <property type="entry name" value="SECRETED PROTEIN"/>
    <property type="match status" value="1"/>
</dbReference>
<dbReference type="PROSITE" id="PS51257">
    <property type="entry name" value="PROKAR_LIPOPROTEIN"/>
    <property type="match status" value="1"/>
</dbReference>
<dbReference type="PANTHER" id="PTHR41339">
    <property type="entry name" value="LIPL48"/>
    <property type="match status" value="1"/>
</dbReference>
<keyword evidence="4" id="KW-1185">Reference proteome</keyword>
<dbReference type="AlphaFoldDB" id="A0A848QMM1"/>
<dbReference type="Proteomes" id="UP000561181">
    <property type="component" value="Unassembled WGS sequence"/>
</dbReference>